<comment type="caution">
    <text evidence="1">The sequence shown here is derived from an EMBL/GenBank/DDBJ whole genome shotgun (WGS) entry which is preliminary data.</text>
</comment>
<protein>
    <submittedName>
        <fullName evidence="1">Uncharacterized protein</fullName>
    </submittedName>
</protein>
<dbReference type="Proteomes" id="UP000692954">
    <property type="component" value="Unassembled WGS sequence"/>
</dbReference>
<sequence>MSYDISSQFIQFRKQISSKIKNSPLKNNNKIITPENSVDHLKKQLTNNLIRLKAKSTICNINLTPKRNLPVSKTNKLKSSFISKQNNTPKTPNKSLYYNTSKSQQSNINLFQQPNTLRQLDYLEQQNEIKQYSSKYYKIMNEEQSLYYSKLQTKLDQLSNVIGNQIDRQQNLNELDNMINFSKQKNANSKKEKYVDSLQYESKVLQNDILSIKSKLERFAEVKDN</sequence>
<name>A0A8S1LW05_9CILI</name>
<reference evidence="1" key="1">
    <citation type="submission" date="2021-01" db="EMBL/GenBank/DDBJ databases">
        <authorList>
            <consortium name="Genoscope - CEA"/>
            <person name="William W."/>
        </authorList>
    </citation>
    <scope>NUCLEOTIDE SEQUENCE</scope>
</reference>
<proteinExistence type="predicted"/>
<evidence type="ECO:0000313" key="2">
    <source>
        <dbReference type="Proteomes" id="UP000692954"/>
    </source>
</evidence>
<dbReference type="OrthoDB" id="303938at2759"/>
<gene>
    <name evidence="1" type="ORF">PSON_ATCC_30995.1.T0290055</name>
</gene>
<organism evidence="1 2">
    <name type="scientific">Paramecium sonneborni</name>
    <dbReference type="NCBI Taxonomy" id="65129"/>
    <lineage>
        <taxon>Eukaryota</taxon>
        <taxon>Sar</taxon>
        <taxon>Alveolata</taxon>
        <taxon>Ciliophora</taxon>
        <taxon>Intramacronucleata</taxon>
        <taxon>Oligohymenophorea</taxon>
        <taxon>Peniculida</taxon>
        <taxon>Parameciidae</taxon>
        <taxon>Paramecium</taxon>
    </lineage>
</organism>
<keyword evidence="2" id="KW-1185">Reference proteome</keyword>
<dbReference type="AlphaFoldDB" id="A0A8S1LW05"/>
<evidence type="ECO:0000313" key="1">
    <source>
        <dbReference type="EMBL" id="CAD8072220.1"/>
    </source>
</evidence>
<accession>A0A8S1LW05</accession>
<dbReference type="EMBL" id="CAJJDN010000029">
    <property type="protein sequence ID" value="CAD8072220.1"/>
    <property type="molecule type" value="Genomic_DNA"/>
</dbReference>